<proteinExistence type="predicted"/>
<dbReference type="AlphaFoldDB" id="A0A9N9WTJ1"/>
<reference evidence="1" key="2">
    <citation type="submission" date="2022-10" db="EMBL/GenBank/DDBJ databases">
        <authorList>
            <consortium name="ENA_rothamsted_submissions"/>
            <consortium name="culmorum"/>
            <person name="King R."/>
        </authorList>
    </citation>
    <scope>NUCLEOTIDE SEQUENCE</scope>
</reference>
<protein>
    <submittedName>
        <fullName evidence="1">Uncharacterized protein</fullName>
    </submittedName>
</protein>
<keyword evidence="2" id="KW-1185">Reference proteome</keyword>
<gene>
    <name evidence="1" type="ORF">CHIRRI_LOCUS8268</name>
</gene>
<reference evidence="1" key="1">
    <citation type="submission" date="2022-01" db="EMBL/GenBank/DDBJ databases">
        <authorList>
            <person name="King R."/>
        </authorList>
    </citation>
    <scope>NUCLEOTIDE SEQUENCE</scope>
</reference>
<sequence>MRLSFSQQISIGHWFKSGCASKIGDGGTMQQSILRVDCYSLLMAISSTFFYGVEYIF</sequence>
<evidence type="ECO:0000313" key="2">
    <source>
        <dbReference type="Proteomes" id="UP001153620"/>
    </source>
</evidence>
<evidence type="ECO:0000313" key="1">
    <source>
        <dbReference type="EMBL" id="CAG9805396.1"/>
    </source>
</evidence>
<name>A0A9N9WTJ1_9DIPT</name>
<dbReference type="Proteomes" id="UP001153620">
    <property type="component" value="Chromosome 2"/>
</dbReference>
<dbReference type="EMBL" id="OU895878">
    <property type="protein sequence ID" value="CAG9805396.1"/>
    <property type="molecule type" value="Genomic_DNA"/>
</dbReference>
<organism evidence="1 2">
    <name type="scientific">Chironomus riparius</name>
    <dbReference type="NCBI Taxonomy" id="315576"/>
    <lineage>
        <taxon>Eukaryota</taxon>
        <taxon>Metazoa</taxon>
        <taxon>Ecdysozoa</taxon>
        <taxon>Arthropoda</taxon>
        <taxon>Hexapoda</taxon>
        <taxon>Insecta</taxon>
        <taxon>Pterygota</taxon>
        <taxon>Neoptera</taxon>
        <taxon>Endopterygota</taxon>
        <taxon>Diptera</taxon>
        <taxon>Nematocera</taxon>
        <taxon>Chironomoidea</taxon>
        <taxon>Chironomidae</taxon>
        <taxon>Chironominae</taxon>
        <taxon>Chironomus</taxon>
    </lineage>
</organism>
<accession>A0A9N9WTJ1</accession>